<organism evidence="19 20">
    <name type="scientific">Chroococcidiopsis thermalis (strain PCC 7203)</name>
    <dbReference type="NCBI Taxonomy" id="251229"/>
    <lineage>
        <taxon>Bacteria</taxon>
        <taxon>Bacillati</taxon>
        <taxon>Cyanobacteriota</taxon>
        <taxon>Cyanophyceae</taxon>
        <taxon>Chroococcidiopsidales</taxon>
        <taxon>Chroococcidiopsidaceae</taxon>
        <taxon>Chroococcidiopsis</taxon>
    </lineage>
</organism>
<dbReference type="AlphaFoldDB" id="K9TVK5"/>
<dbReference type="InterPro" id="IPR036942">
    <property type="entry name" value="Beta-barrel_TonB_sf"/>
</dbReference>
<dbReference type="RefSeq" id="WP_015153400.1">
    <property type="nucleotide sequence ID" value="NC_019695.1"/>
</dbReference>
<accession>K9TVK5</accession>
<keyword evidence="6 13" id="KW-0812">Transmembrane</keyword>
<evidence type="ECO:0000256" key="2">
    <source>
        <dbReference type="ARBA" id="ARBA00009810"/>
    </source>
</evidence>
<protein>
    <submittedName>
        <fullName evidence="19">TonB-dependent siderophore receptor</fullName>
    </submittedName>
</protein>
<evidence type="ECO:0000256" key="4">
    <source>
        <dbReference type="ARBA" id="ARBA00022452"/>
    </source>
</evidence>
<feature type="domain" description="TonB-dependent receptor-like beta-barrel" evidence="16">
    <location>
        <begin position="422"/>
        <end position="854"/>
    </location>
</feature>
<dbReference type="Pfam" id="PF11741">
    <property type="entry name" value="AMIN"/>
    <property type="match status" value="1"/>
</dbReference>
<evidence type="ECO:0000256" key="8">
    <source>
        <dbReference type="ARBA" id="ARBA00023004"/>
    </source>
</evidence>
<dbReference type="Pfam" id="PF07715">
    <property type="entry name" value="Plug"/>
    <property type="match status" value="1"/>
</dbReference>
<dbReference type="InterPro" id="IPR021731">
    <property type="entry name" value="AMIN_dom"/>
</dbReference>
<comment type="similarity">
    <text evidence="2 13 14">Belongs to the TonB-dependent receptor family.</text>
</comment>
<dbReference type="InParanoid" id="K9TVK5"/>
<dbReference type="eggNOG" id="COG4773">
    <property type="taxonomic scope" value="Bacteria"/>
</dbReference>
<dbReference type="FunFam" id="2.170.130.10:FF:000001">
    <property type="entry name" value="Catecholate siderophore TonB-dependent receptor"/>
    <property type="match status" value="1"/>
</dbReference>
<keyword evidence="7" id="KW-0732">Signal</keyword>
<evidence type="ECO:0000256" key="1">
    <source>
        <dbReference type="ARBA" id="ARBA00004571"/>
    </source>
</evidence>
<keyword evidence="5" id="KW-0410">Iron transport</keyword>
<dbReference type="CDD" id="cd01347">
    <property type="entry name" value="ligand_gated_channel"/>
    <property type="match status" value="1"/>
</dbReference>
<dbReference type="GO" id="GO:0015344">
    <property type="term" value="F:siderophore uptake transmembrane transporter activity"/>
    <property type="evidence" value="ECO:0007669"/>
    <property type="project" value="TreeGrafter"/>
</dbReference>
<dbReference type="InterPro" id="IPR037066">
    <property type="entry name" value="Plug_dom_sf"/>
</dbReference>
<gene>
    <name evidence="19" type="ORF">Chro_1326</name>
</gene>
<feature type="compositionally biased region" description="Polar residues" evidence="15">
    <location>
        <begin position="182"/>
        <end position="191"/>
    </location>
</feature>
<dbReference type="SUPFAM" id="SSF56935">
    <property type="entry name" value="Porins"/>
    <property type="match status" value="1"/>
</dbReference>
<feature type="compositionally biased region" description="Polar residues" evidence="15">
    <location>
        <begin position="160"/>
        <end position="172"/>
    </location>
</feature>
<proteinExistence type="inferred from homology"/>
<evidence type="ECO:0000256" key="5">
    <source>
        <dbReference type="ARBA" id="ARBA00022496"/>
    </source>
</evidence>
<dbReference type="NCBIfam" id="TIGR01783">
    <property type="entry name" value="TonB-siderophor"/>
    <property type="match status" value="1"/>
</dbReference>
<evidence type="ECO:0000259" key="16">
    <source>
        <dbReference type="Pfam" id="PF00593"/>
    </source>
</evidence>
<sequence>MSGWKSSRICVWAIASIALSLLGILPSRAAEVKTESRLQDLQRPTTTVKDWLAQTSTPIEITGVRLNQTASGLEVLLETTSKQPLSIVTSGYGRTYVANIVNARLALPEGSFRQDNPIAGITVVSVTQQGANGIRISAIGSEGIPVAKVRQSNGNTVFSLTTPTVPTAQIPQSAPPEGETALPQTPTQPGESTPEVQEEIPAPQAPAPDGTAQGDEEMEIVVTDEREEGYRVPNTSVGTRTDTPLRDIPQSIQVVPQEVLRDQNVNTLDEALRNVSGVTTNSGPDSFSEAGYIIRGFGTSSRSGGNFLRNGLREGGDILRDFTPNIERIEALLGPASVLYGNANPGGTINILTKQPLRDPFYAIDATIGNYDFYEGAIDLSGPLNDSKTLLYRLNVGYQNRGSFIDLIEASIFTISPVVSVDIGERTRLTLEGEYTERSIVSYQGLPAVGTVLPNPNGEIPRDRFTGEPDGTINNTITRVGYRLEHQFSDNWALQNVFSARIQSNEPGNEFYILTEDGLADDNRTLNRQAIDNTVDYEDYDLATYLTGKFSTGSINHELLLGIDLSSSFLAFDRPSIIPTTLDIFDPVYGRATESSIDAFDGDQLTRTLGIYVQNLVTLTENLKLLLGGRFDLFEQDFRFQSDIDSASGDAFSPRVGLVYQPIQPISLYASYSKSFLPVQGTAFGGGAFEPEGGTQYEIGLKADVSEQLSATLALYHLTRTNVTTEDPDNLEFQIQTGEQRSRGVELRIAGEILPGWNIIASYAYTDAQITEDNTLPVGNRLNNVPENSLNLWTSYEIQRGTLQGLGFGLGLFYVGERQGDLENSFQVPSYLRTDAAIFYNRDRFRAALNFRNLFDIDYFEGSLGSNVFPGAPFTVLGTVSWEF</sequence>
<keyword evidence="9" id="KW-0406">Ion transport</keyword>
<dbReference type="GO" id="GO:0038023">
    <property type="term" value="F:signaling receptor activity"/>
    <property type="evidence" value="ECO:0007669"/>
    <property type="project" value="InterPro"/>
</dbReference>
<dbReference type="Gene3D" id="2.170.130.10">
    <property type="entry name" value="TonB-dependent receptor, plug domain"/>
    <property type="match status" value="1"/>
</dbReference>
<dbReference type="PROSITE" id="PS52016">
    <property type="entry name" value="TONB_DEPENDENT_REC_3"/>
    <property type="match status" value="1"/>
</dbReference>
<evidence type="ECO:0000256" key="10">
    <source>
        <dbReference type="ARBA" id="ARBA00023077"/>
    </source>
</evidence>
<keyword evidence="20" id="KW-1185">Reference proteome</keyword>
<dbReference type="InterPro" id="IPR000531">
    <property type="entry name" value="Beta-barrel_TonB"/>
</dbReference>
<dbReference type="FunFam" id="2.40.170.20:FF:000005">
    <property type="entry name" value="TonB-dependent siderophore receptor"/>
    <property type="match status" value="1"/>
</dbReference>
<dbReference type="Pfam" id="PF00593">
    <property type="entry name" value="TonB_dep_Rec_b-barrel"/>
    <property type="match status" value="1"/>
</dbReference>
<dbReference type="PATRIC" id="fig|251229.3.peg.1556"/>
<dbReference type="STRING" id="251229.Chro_1326"/>
<evidence type="ECO:0000256" key="12">
    <source>
        <dbReference type="ARBA" id="ARBA00023237"/>
    </source>
</evidence>
<evidence type="ECO:0000256" key="3">
    <source>
        <dbReference type="ARBA" id="ARBA00022448"/>
    </source>
</evidence>
<evidence type="ECO:0000256" key="6">
    <source>
        <dbReference type="ARBA" id="ARBA00022692"/>
    </source>
</evidence>
<keyword evidence="12 13" id="KW-0998">Cell outer membrane</keyword>
<evidence type="ECO:0000313" key="19">
    <source>
        <dbReference type="EMBL" id="AFY86852.1"/>
    </source>
</evidence>
<comment type="subcellular location">
    <subcellularLocation>
        <location evidence="1 13">Cell outer membrane</location>
        <topology evidence="1 13">Multi-pass membrane protein</topology>
    </subcellularLocation>
</comment>
<dbReference type="OrthoDB" id="473897at2"/>
<feature type="domain" description="AMIN" evidence="18">
    <location>
        <begin position="64"/>
        <end position="136"/>
    </location>
</feature>
<feature type="region of interest" description="Disordered" evidence="15">
    <location>
        <begin position="160"/>
        <end position="215"/>
    </location>
</feature>
<dbReference type="PANTHER" id="PTHR32552:SF68">
    <property type="entry name" value="FERRICHROME OUTER MEMBRANE TRANSPORTER_PHAGE RECEPTOR"/>
    <property type="match status" value="1"/>
</dbReference>
<dbReference type="GO" id="GO:0015891">
    <property type="term" value="P:siderophore transport"/>
    <property type="evidence" value="ECO:0007669"/>
    <property type="project" value="InterPro"/>
</dbReference>
<dbReference type="PANTHER" id="PTHR32552">
    <property type="entry name" value="FERRICHROME IRON RECEPTOR-RELATED"/>
    <property type="match status" value="1"/>
</dbReference>
<evidence type="ECO:0000259" key="18">
    <source>
        <dbReference type="Pfam" id="PF11741"/>
    </source>
</evidence>
<evidence type="ECO:0000256" key="13">
    <source>
        <dbReference type="PROSITE-ProRule" id="PRU01360"/>
    </source>
</evidence>
<keyword evidence="10 14" id="KW-0798">TonB box</keyword>
<keyword evidence="19" id="KW-0675">Receptor</keyword>
<dbReference type="EMBL" id="CP003597">
    <property type="protein sequence ID" value="AFY86852.1"/>
    <property type="molecule type" value="Genomic_DNA"/>
</dbReference>
<evidence type="ECO:0000256" key="15">
    <source>
        <dbReference type="SAM" id="MobiDB-lite"/>
    </source>
</evidence>
<keyword evidence="8" id="KW-0408">Iron</keyword>
<evidence type="ECO:0000256" key="7">
    <source>
        <dbReference type="ARBA" id="ARBA00022729"/>
    </source>
</evidence>
<dbReference type="HOGENOM" id="CLU_008287_9_4_3"/>
<evidence type="ECO:0000313" key="20">
    <source>
        <dbReference type="Proteomes" id="UP000010384"/>
    </source>
</evidence>
<dbReference type="InterPro" id="IPR010105">
    <property type="entry name" value="TonB_sidphr_rcpt"/>
</dbReference>
<dbReference type="KEGG" id="cthe:Chro_1326"/>
<dbReference type="GO" id="GO:0009279">
    <property type="term" value="C:cell outer membrane"/>
    <property type="evidence" value="ECO:0007669"/>
    <property type="project" value="UniProtKB-SubCell"/>
</dbReference>
<keyword evidence="11 13" id="KW-0472">Membrane</keyword>
<reference evidence="19 20" key="1">
    <citation type="submission" date="2012-06" db="EMBL/GenBank/DDBJ databases">
        <title>Finished chromosome of genome of Chroococcidiopsis thermalis PCC 7203.</title>
        <authorList>
            <consortium name="US DOE Joint Genome Institute"/>
            <person name="Gugger M."/>
            <person name="Coursin T."/>
            <person name="Rippka R."/>
            <person name="Tandeau De Marsac N."/>
            <person name="Huntemann M."/>
            <person name="Wei C.-L."/>
            <person name="Han J."/>
            <person name="Detter J.C."/>
            <person name="Han C."/>
            <person name="Tapia R."/>
            <person name="Davenport K."/>
            <person name="Daligault H."/>
            <person name="Erkkila T."/>
            <person name="Gu W."/>
            <person name="Munk A.C.C."/>
            <person name="Teshima H."/>
            <person name="Xu Y."/>
            <person name="Chain P."/>
            <person name="Chen A."/>
            <person name="Krypides N."/>
            <person name="Mavromatis K."/>
            <person name="Markowitz V."/>
            <person name="Szeto E."/>
            <person name="Ivanova N."/>
            <person name="Mikhailova N."/>
            <person name="Ovchinnikova G."/>
            <person name="Pagani I."/>
            <person name="Pati A."/>
            <person name="Goodwin L."/>
            <person name="Peters L."/>
            <person name="Pitluck S."/>
            <person name="Woyke T."/>
            <person name="Kerfeld C."/>
        </authorList>
    </citation>
    <scope>NUCLEOTIDE SEQUENCE [LARGE SCALE GENOMIC DNA]</scope>
    <source>
        <strain evidence="19 20">PCC 7203</strain>
    </source>
</reference>
<dbReference type="Proteomes" id="UP000010384">
    <property type="component" value="Chromosome"/>
</dbReference>
<keyword evidence="4 13" id="KW-1134">Transmembrane beta strand</keyword>
<evidence type="ECO:0000256" key="11">
    <source>
        <dbReference type="ARBA" id="ARBA00023136"/>
    </source>
</evidence>
<dbReference type="Gene3D" id="2.40.170.20">
    <property type="entry name" value="TonB-dependent receptor, beta-barrel domain"/>
    <property type="match status" value="1"/>
</dbReference>
<dbReference type="InterPro" id="IPR039426">
    <property type="entry name" value="TonB-dep_rcpt-like"/>
</dbReference>
<name>K9TVK5_CHRTP</name>
<dbReference type="InterPro" id="IPR012910">
    <property type="entry name" value="Plug_dom"/>
</dbReference>
<evidence type="ECO:0000256" key="14">
    <source>
        <dbReference type="RuleBase" id="RU003357"/>
    </source>
</evidence>
<evidence type="ECO:0000259" key="17">
    <source>
        <dbReference type="Pfam" id="PF07715"/>
    </source>
</evidence>
<evidence type="ECO:0000256" key="9">
    <source>
        <dbReference type="ARBA" id="ARBA00023065"/>
    </source>
</evidence>
<keyword evidence="3 13" id="KW-0813">Transport</keyword>
<feature type="domain" description="TonB-dependent receptor plug" evidence="17">
    <location>
        <begin position="245"/>
        <end position="348"/>
    </location>
</feature>